<evidence type="ECO:0000313" key="2">
    <source>
        <dbReference type="EMBL" id="KAJ7319238.1"/>
    </source>
</evidence>
<gene>
    <name evidence="2" type="ORF">DFH08DRAFT_890621</name>
</gene>
<name>A0AAD6ZEE4_9AGAR</name>
<organism evidence="2 3">
    <name type="scientific">Mycena albidolilacea</name>
    <dbReference type="NCBI Taxonomy" id="1033008"/>
    <lineage>
        <taxon>Eukaryota</taxon>
        <taxon>Fungi</taxon>
        <taxon>Dikarya</taxon>
        <taxon>Basidiomycota</taxon>
        <taxon>Agaricomycotina</taxon>
        <taxon>Agaricomycetes</taxon>
        <taxon>Agaricomycetidae</taxon>
        <taxon>Agaricales</taxon>
        <taxon>Marasmiineae</taxon>
        <taxon>Mycenaceae</taxon>
        <taxon>Mycena</taxon>
    </lineage>
</organism>
<comment type="caution">
    <text evidence="2">The sequence shown here is derived from an EMBL/GenBank/DDBJ whole genome shotgun (WGS) entry which is preliminary data.</text>
</comment>
<feature type="transmembrane region" description="Helical" evidence="1">
    <location>
        <begin position="55"/>
        <end position="78"/>
    </location>
</feature>
<dbReference type="Proteomes" id="UP001218218">
    <property type="component" value="Unassembled WGS sequence"/>
</dbReference>
<keyword evidence="1" id="KW-1133">Transmembrane helix</keyword>
<evidence type="ECO:0000313" key="3">
    <source>
        <dbReference type="Proteomes" id="UP001218218"/>
    </source>
</evidence>
<proteinExistence type="predicted"/>
<accession>A0AAD6ZEE4</accession>
<sequence>MSTFLPHAFVQYYRDSFGAGIMGCMLAMGIYGLTTSQTYFYFVEYPKDKIWLKTFVSFLWLLNTLHSVLLIHLVYHYLILNAFDIFALSQNVWSLPVSMIAHVRIIDPGSHSQITAIGST</sequence>
<protein>
    <submittedName>
        <fullName evidence="2">Uncharacterized protein</fullName>
    </submittedName>
</protein>
<dbReference type="AlphaFoldDB" id="A0AAD6ZEE4"/>
<evidence type="ECO:0000256" key="1">
    <source>
        <dbReference type="SAM" id="Phobius"/>
    </source>
</evidence>
<feature type="transmembrane region" description="Helical" evidence="1">
    <location>
        <begin position="20"/>
        <end position="43"/>
    </location>
</feature>
<keyword evidence="1" id="KW-0812">Transmembrane</keyword>
<keyword evidence="1" id="KW-0472">Membrane</keyword>
<dbReference type="EMBL" id="JARIHO010000054">
    <property type="protein sequence ID" value="KAJ7319238.1"/>
    <property type="molecule type" value="Genomic_DNA"/>
</dbReference>
<keyword evidence="3" id="KW-1185">Reference proteome</keyword>
<reference evidence="2" key="1">
    <citation type="submission" date="2023-03" db="EMBL/GenBank/DDBJ databases">
        <title>Massive genome expansion in bonnet fungi (Mycena s.s.) driven by repeated elements and novel gene families across ecological guilds.</title>
        <authorList>
            <consortium name="Lawrence Berkeley National Laboratory"/>
            <person name="Harder C.B."/>
            <person name="Miyauchi S."/>
            <person name="Viragh M."/>
            <person name="Kuo A."/>
            <person name="Thoen E."/>
            <person name="Andreopoulos B."/>
            <person name="Lu D."/>
            <person name="Skrede I."/>
            <person name="Drula E."/>
            <person name="Henrissat B."/>
            <person name="Morin E."/>
            <person name="Kohler A."/>
            <person name="Barry K."/>
            <person name="LaButti K."/>
            <person name="Morin E."/>
            <person name="Salamov A."/>
            <person name="Lipzen A."/>
            <person name="Mereny Z."/>
            <person name="Hegedus B."/>
            <person name="Baldrian P."/>
            <person name="Stursova M."/>
            <person name="Weitz H."/>
            <person name="Taylor A."/>
            <person name="Grigoriev I.V."/>
            <person name="Nagy L.G."/>
            <person name="Martin F."/>
            <person name="Kauserud H."/>
        </authorList>
    </citation>
    <scope>NUCLEOTIDE SEQUENCE</scope>
    <source>
        <strain evidence="2">CBHHK002</strain>
    </source>
</reference>